<dbReference type="Gene3D" id="2.60.40.3950">
    <property type="match status" value="1"/>
</dbReference>
<evidence type="ECO:0000313" key="3">
    <source>
        <dbReference type="Proteomes" id="UP001596058"/>
    </source>
</evidence>
<accession>A0ABW1CSS1</accession>
<dbReference type="InterPro" id="IPR041239">
    <property type="entry name" value="DUF5605"/>
</dbReference>
<reference evidence="3" key="1">
    <citation type="journal article" date="2019" name="Int. J. Syst. Evol. Microbiol.">
        <title>The Global Catalogue of Microorganisms (GCM) 10K type strain sequencing project: providing services to taxonomists for standard genome sequencing and annotation.</title>
        <authorList>
            <consortium name="The Broad Institute Genomics Platform"/>
            <consortium name="The Broad Institute Genome Sequencing Center for Infectious Disease"/>
            <person name="Wu L."/>
            <person name="Ma J."/>
        </authorList>
    </citation>
    <scope>NUCLEOTIDE SEQUENCE [LARGE SCALE GENOMIC DNA]</scope>
    <source>
        <strain evidence="3">CCUG 53903</strain>
    </source>
</reference>
<organism evidence="2 3">
    <name type="scientific">Nonomuraea insulae</name>
    <dbReference type="NCBI Taxonomy" id="1616787"/>
    <lineage>
        <taxon>Bacteria</taxon>
        <taxon>Bacillati</taxon>
        <taxon>Actinomycetota</taxon>
        <taxon>Actinomycetes</taxon>
        <taxon>Streptosporangiales</taxon>
        <taxon>Streptosporangiaceae</taxon>
        <taxon>Nonomuraea</taxon>
    </lineage>
</organism>
<evidence type="ECO:0000259" key="1">
    <source>
        <dbReference type="Pfam" id="PF18310"/>
    </source>
</evidence>
<comment type="caution">
    <text evidence="2">The sequence shown here is derived from an EMBL/GenBank/DDBJ whole genome shotgun (WGS) entry which is preliminary data.</text>
</comment>
<dbReference type="Proteomes" id="UP001596058">
    <property type="component" value="Unassembled WGS sequence"/>
</dbReference>
<protein>
    <submittedName>
        <fullName evidence="2">DUF5605 domain-containing protein</fullName>
    </submittedName>
</protein>
<dbReference type="EMBL" id="JBHSPA010000035">
    <property type="protein sequence ID" value="MFC5828222.1"/>
    <property type="molecule type" value="Genomic_DNA"/>
</dbReference>
<dbReference type="RefSeq" id="WP_379517725.1">
    <property type="nucleotide sequence ID" value="NZ_JBHSPA010000035.1"/>
</dbReference>
<proteinExistence type="predicted"/>
<evidence type="ECO:0000313" key="2">
    <source>
        <dbReference type="EMBL" id="MFC5828222.1"/>
    </source>
</evidence>
<keyword evidence="3" id="KW-1185">Reference proteome</keyword>
<feature type="domain" description="DUF5605" evidence="1">
    <location>
        <begin position="261"/>
        <end position="331"/>
    </location>
</feature>
<gene>
    <name evidence="2" type="ORF">ACFPZ3_30515</name>
</gene>
<dbReference type="Pfam" id="PF18310">
    <property type="entry name" value="DUF5605"/>
    <property type="match status" value="1"/>
</dbReference>
<dbReference type="Gene3D" id="3.20.20.80">
    <property type="entry name" value="Glycosidases"/>
    <property type="match status" value="1"/>
</dbReference>
<name>A0ABW1CSS1_9ACTN</name>
<sequence>MAMIDGMATTALGWHLHGDKRRAQTLATLESSPFDRVRMAALATRCSLDSLEERVAELGAIGVTAELVLLHPGEGVTDVESAARYVAEVVPRLAAYPNVWWSLSADPLAFPGLSEHDWVRLAGLVAEEDPGHHPLSITVDAGSPLLWRRSFTHGSVRARSPRDAWMQTRDHYKPVRMDMCGYEGDAADPWLSLTAAEVVNLAWDGAVRRRHVTHGEAYADDQGLTWSSDGGTLVGDAVRRLDLLRQVLATTPAEARYRDRDAPLLEVPGEFYLEFCGEHRFPEREYDVPAGRYEVEVIDTWEMTVTRCEVQEGETVTVSLPGTVGQAIRLRRLP</sequence>